<proteinExistence type="predicted"/>
<comment type="caution">
    <text evidence="1">The sequence shown here is derived from an EMBL/GenBank/DDBJ whole genome shotgun (WGS) entry which is preliminary data.</text>
</comment>
<evidence type="ECO:0000313" key="1">
    <source>
        <dbReference type="EMBL" id="EAS43611.1"/>
    </source>
</evidence>
<accession>Q1Z5F5</accession>
<dbReference type="AlphaFoldDB" id="Q1Z5F5"/>
<evidence type="ECO:0000313" key="2">
    <source>
        <dbReference type="Proteomes" id="UP000003789"/>
    </source>
</evidence>
<protein>
    <submittedName>
        <fullName evidence="1">Uncharacterized protein</fullName>
    </submittedName>
</protein>
<dbReference type="EMBL" id="AAPH01000009">
    <property type="protein sequence ID" value="EAS43611.1"/>
    <property type="molecule type" value="Genomic_DNA"/>
</dbReference>
<reference evidence="1 2" key="1">
    <citation type="submission" date="2006-03" db="EMBL/GenBank/DDBJ databases">
        <authorList>
            <person name="Bartlett D.H."/>
            <person name="Valle G."/>
            <person name="Lauro F.M."/>
            <person name="Vezzi A."/>
            <person name="Simonato F."/>
            <person name="Eloe E."/>
            <person name="Vitulo N."/>
            <person name="Stratton T.K."/>
            <person name="D'angelo M."/>
            <person name="Ferriera S."/>
            <person name="Johnson J."/>
            <person name="Kravitz S."/>
            <person name="Beeson K."/>
            <person name="Sutton G."/>
            <person name="Rogers Y."/>
            <person name="Friedman R."/>
            <person name="Frazier M."/>
            <person name="Venter J.C."/>
        </authorList>
    </citation>
    <scope>NUCLEOTIDE SEQUENCE [LARGE SCALE GENOMIC DNA]</scope>
    <source>
        <strain evidence="1 2">3TCK</strain>
    </source>
</reference>
<gene>
    <name evidence="1" type="ORF">P3TCK_17567</name>
</gene>
<dbReference type="Proteomes" id="UP000003789">
    <property type="component" value="Unassembled WGS sequence"/>
</dbReference>
<dbReference type="OrthoDB" id="9845739at2"/>
<organism evidence="1 2">
    <name type="scientific">Photobacterium profundum 3TCK</name>
    <dbReference type="NCBI Taxonomy" id="314280"/>
    <lineage>
        <taxon>Bacteria</taxon>
        <taxon>Pseudomonadati</taxon>
        <taxon>Pseudomonadota</taxon>
        <taxon>Gammaproteobacteria</taxon>
        <taxon>Vibrionales</taxon>
        <taxon>Vibrionaceae</taxon>
        <taxon>Photobacterium</taxon>
    </lineage>
</organism>
<name>Q1Z5F5_9GAMM</name>
<dbReference type="RefSeq" id="WP_006231423.1">
    <property type="nucleotide sequence ID" value="NZ_CH724135.1"/>
</dbReference>
<sequence length="67" mass="7624">MNNVNLQAIPPNHLSIICHFCGKPLNYIYLRGATVAFCPNSEEEDIDKMIDSIKPEELAERVNVYCK</sequence>
<dbReference type="HOGENOM" id="CLU_2808699_0_0_6"/>